<comment type="caution">
    <text evidence="2">The sequence shown here is derived from an EMBL/GenBank/DDBJ whole genome shotgun (WGS) entry which is preliminary data.</text>
</comment>
<name>A7B800_MEDG7</name>
<evidence type="ECO:0000313" key="3">
    <source>
        <dbReference type="Proteomes" id="UP000004410"/>
    </source>
</evidence>
<feature type="compositionally biased region" description="Polar residues" evidence="1">
    <location>
        <begin position="1"/>
        <end position="13"/>
    </location>
</feature>
<proteinExistence type="predicted"/>
<sequence length="45" mass="5218">MRSNTQSNVTYFNPHSREGSDCQDHPFWQPELISIHTPAKGVTFR</sequence>
<dbReference type="EMBL" id="AAYG02000032">
    <property type="protein sequence ID" value="EDN76093.1"/>
    <property type="molecule type" value="Genomic_DNA"/>
</dbReference>
<evidence type="ECO:0000313" key="2">
    <source>
        <dbReference type="EMBL" id="EDN76093.1"/>
    </source>
</evidence>
<organism evidence="2 3">
    <name type="scientific">Mediterraneibacter gnavus (strain ATCC 29149 / DSM 114966 / JCM 6515 / VPI C7-9)</name>
    <name type="common">Ruminococcus gnavus</name>
    <dbReference type="NCBI Taxonomy" id="411470"/>
    <lineage>
        <taxon>Bacteria</taxon>
        <taxon>Bacillati</taxon>
        <taxon>Bacillota</taxon>
        <taxon>Clostridia</taxon>
        <taxon>Lachnospirales</taxon>
        <taxon>Lachnospiraceae</taxon>
        <taxon>Mediterraneibacter</taxon>
    </lineage>
</organism>
<reference evidence="2 3" key="2">
    <citation type="submission" date="2007-06" db="EMBL/GenBank/DDBJ databases">
        <title>Draft genome sequence of Ruminococcus gnavus (ATCC 29149).</title>
        <authorList>
            <person name="Sudarsanam P."/>
            <person name="Ley R."/>
            <person name="Guruge J."/>
            <person name="Turnbaugh P.J."/>
            <person name="Mahowald M."/>
            <person name="Liep D."/>
            <person name="Gordon J."/>
        </authorList>
    </citation>
    <scope>NUCLEOTIDE SEQUENCE [LARGE SCALE GENOMIC DNA]</scope>
    <source>
        <strain evidence="2 3">ATCC 29149</strain>
    </source>
</reference>
<accession>A7B800</accession>
<dbReference type="AlphaFoldDB" id="A7B800"/>
<evidence type="ECO:0000256" key="1">
    <source>
        <dbReference type="SAM" id="MobiDB-lite"/>
    </source>
</evidence>
<protein>
    <submittedName>
        <fullName evidence="2">Uncharacterized protein</fullName>
    </submittedName>
</protein>
<dbReference type="PaxDb" id="411470-RUMGNA_03716"/>
<feature type="region of interest" description="Disordered" evidence="1">
    <location>
        <begin position="1"/>
        <end position="25"/>
    </location>
</feature>
<dbReference type="Proteomes" id="UP000004410">
    <property type="component" value="Unassembled WGS sequence"/>
</dbReference>
<gene>
    <name evidence="2" type="ORF">RUMGNA_03716</name>
</gene>
<reference evidence="2 3" key="1">
    <citation type="submission" date="2007-04" db="EMBL/GenBank/DDBJ databases">
        <authorList>
            <person name="Fulton L."/>
            <person name="Clifton S."/>
            <person name="Fulton B."/>
            <person name="Xu J."/>
            <person name="Minx P."/>
            <person name="Pepin K.H."/>
            <person name="Johnson M."/>
            <person name="Thiruvilangam P."/>
            <person name="Bhonagiri V."/>
            <person name="Nash W.E."/>
            <person name="Mardis E.R."/>
            <person name="Wilson R.K."/>
        </authorList>
    </citation>
    <scope>NUCLEOTIDE SEQUENCE [LARGE SCALE GENOMIC DNA]</scope>
    <source>
        <strain evidence="2 3">ATCC 29149</strain>
    </source>
</reference>
<feature type="compositionally biased region" description="Basic and acidic residues" evidence="1">
    <location>
        <begin position="15"/>
        <end position="24"/>
    </location>
</feature>